<dbReference type="SUPFAM" id="SSF48452">
    <property type="entry name" value="TPR-like"/>
    <property type="match status" value="2"/>
</dbReference>
<feature type="transmembrane region" description="Helical" evidence="1">
    <location>
        <begin position="436"/>
        <end position="453"/>
    </location>
</feature>
<dbReference type="Proteomes" id="UP000321291">
    <property type="component" value="Chromosome"/>
</dbReference>
<evidence type="ECO:0000313" key="2">
    <source>
        <dbReference type="EMBL" id="QEC72081.1"/>
    </source>
</evidence>
<evidence type="ECO:0000256" key="1">
    <source>
        <dbReference type="SAM" id="Phobius"/>
    </source>
</evidence>
<dbReference type="Gene3D" id="1.25.40.10">
    <property type="entry name" value="Tetratricopeptide repeat domain"/>
    <property type="match status" value="2"/>
</dbReference>
<evidence type="ECO:0000313" key="3">
    <source>
        <dbReference type="Proteomes" id="UP000321291"/>
    </source>
</evidence>
<accession>A0A5B8VLY9</accession>
<sequence length="476" mass="53281">MKLSAHITRNVPRKSVYTRLIALSWLFAGLFLLCQPASAQTHYLDSLKKAIQSPSITDSVKASTLQEIGYHLVDSDPKEGRKYFWAAYLLCAKNQWVTAMGSSAGYMGQSFYTSNEFDSAFHYLDLARKAFEKDTTPRAGANLGVILNIQANIEKAQGKYQAAIEHYLASNEAVGKVESKERAINLGIGYINIALVFKEMKQYQNVIDYCKKAINLFDKEEKKLSDSAYLKILNGARLQGSLYIADAYINLGALSTAGQILDNLQKAVKEVNSHDLSAFYYTELGNYYKAGAFWGKAQTAYNQALSFAAKIDRRKTEPLLALAEIAAKQQNYSASTVYARSALSTQRAHIKPKVKAQALKLLAEALLANKQYPEAARQFQAYATLSDSLNSAQAKIKINEIENKYQNKQKADSILVLTKNSQMQLLALHKKESQNIFIIIATCLLLLTGLLFYRNLRHKHLLLKNQKSFSINKFCN</sequence>
<name>A0A5B8VLY9_9BACT</name>
<dbReference type="OrthoDB" id="1523128at2"/>
<keyword evidence="3" id="KW-1185">Reference proteome</keyword>
<organism evidence="2 3">
    <name type="scientific">Arachidicoccus ginsenosidivorans</name>
    <dbReference type="NCBI Taxonomy" id="496057"/>
    <lineage>
        <taxon>Bacteria</taxon>
        <taxon>Pseudomonadati</taxon>
        <taxon>Bacteroidota</taxon>
        <taxon>Chitinophagia</taxon>
        <taxon>Chitinophagales</taxon>
        <taxon>Chitinophagaceae</taxon>
        <taxon>Arachidicoccus</taxon>
    </lineage>
</organism>
<protein>
    <recommendedName>
        <fullName evidence="4">Tetratricopeptide repeat protein</fullName>
    </recommendedName>
</protein>
<dbReference type="InterPro" id="IPR019734">
    <property type="entry name" value="TPR_rpt"/>
</dbReference>
<keyword evidence="1" id="KW-0812">Transmembrane</keyword>
<dbReference type="EMBL" id="CP042434">
    <property type="protein sequence ID" value="QEC72081.1"/>
    <property type="molecule type" value="Genomic_DNA"/>
</dbReference>
<reference evidence="2 3" key="1">
    <citation type="journal article" date="2017" name="Int. J. Syst. Evol. Microbiol.">
        <title>Arachidicoccus ginsenosidivorans sp. nov., with ginsenoside-converting activity isolated from ginseng cultivating soil.</title>
        <authorList>
            <person name="Siddiqi M.Z."/>
            <person name="Aslam Z."/>
            <person name="Im W.T."/>
        </authorList>
    </citation>
    <scope>NUCLEOTIDE SEQUENCE [LARGE SCALE GENOMIC DNA]</scope>
    <source>
        <strain evidence="2 3">Gsoil 809</strain>
    </source>
</reference>
<dbReference type="KEGG" id="agi:FSB73_10765"/>
<dbReference type="InterPro" id="IPR011990">
    <property type="entry name" value="TPR-like_helical_dom_sf"/>
</dbReference>
<evidence type="ECO:0008006" key="4">
    <source>
        <dbReference type="Google" id="ProtNLM"/>
    </source>
</evidence>
<proteinExistence type="predicted"/>
<keyword evidence="1" id="KW-0472">Membrane</keyword>
<dbReference type="SMART" id="SM00028">
    <property type="entry name" value="TPR"/>
    <property type="match status" value="6"/>
</dbReference>
<dbReference type="AlphaFoldDB" id="A0A5B8VLY9"/>
<dbReference type="RefSeq" id="WP_146781748.1">
    <property type="nucleotide sequence ID" value="NZ_CP042434.1"/>
</dbReference>
<keyword evidence="1" id="KW-1133">Transmembrane helix</keyword>
<gene>
    <name evidence="2" type="ORF">FSB73_10765</name>
</gene>